<comment type="subcellular location">
    <subcellularLocation>
        <location evidence="1">Cytoplasm</location>
    </subcellularLocation>
</comment>
<dbReference type="GO" id="GO:0005524">
    <property type="term" value="F:ATP binding"/>
    <property type="evidence" value="ECO:0007669"/>
    <property type="project" value="UniProtKB-KW"/>
</dbReference>
<evidence type="ECO:0000256" key="2">
    <source>
        <dbReference type="ARBA" id="ARBA00007599"/>
    </source>
</evidence>
<evidence type="ECO:0000256" key="9">
    <source>
        <dbReference type="ARBA" id="ARBA00022842"/>
    </source>
</evidence>
<dbReference type="OrthoDB" id="9815896at2"/>
<reference evidence="11 12" key="1">
    <citation type="submission" date="2017-02" db="EMBL/GenBank/DDBJ databases">
        <authorList>
            <person name="Peterson S.W."/>
        </authorList>
    </citation>
    <scope>NUCLEOTIDE SEQUENCE [LARGE SCALE GENOMIC DNA]</scope>
    <source>
        <strain evidence="11 12">DSM 15102</strain>
    </source>
</reference>
<evidence type="ECO:0000256" key="3">
    <source>
        <dbReference type="ARBA" id="ARBA00019010"/>
    </source>
</evidence>
<dbReference type="Pfam" id="PF02367">
    <property type="entry name" value="TsaE"/>
    <property type="match status" value="1"/>
</dbReference>
<comment type="similarity">
    <text evidence="2">Belongs to the TsaE family.</text>
</comment>
<keyword evidence="4" id="KW-0963">Cytoplasm</keyword>
<evidence type="ECO:0000256" key="10">
    <source>
        <dbReference type="ARBA" id="ARBA00032441"/>
    </source>
</evidence>
<evidence type="ECO:0000256" key="1">
    <source>
        <dbReference type="ARBA" id="ARBA00004496"/>
    </source>
</evidence>
<organism evidence="11 12">
    <name type="scientific">Garciella nitratireducens DSM 15102</name>
    <dbReference type="NCBI Taxonomy" id="1121911"/>
    <lineage>
        <taxon>Bacteria</taxon>
        <taxon>Bacillati</taxon>
        <taxon>Bacillota</taxon>
        <taxon>Clostridia</taxon>
        <taxon>Eubacteriales</taxon>
        <taxon>Eubacteriaceae</taxon>
        <taxon>Garciella</taxon>
    </lineage>
</organism>
<accession>A0A1T4LZ27</accession>
<evidence type="ECO:0000256" key="8">
    <source>
        <dbReference type="ARBA" id="ARBA00022840"/>
    </source>
</evidence>
<name>A0A1T4LZ27_9FIRM</name>
<keyword evidence="8" id="KW-0067">ATP-binding</keyword>
<evidence type="ECO:0000313" key="11">
    <source>
        <dbReference type="EMBL" id="SJZ59915.1"/>
    </source>
</evidence>
<evidence type="ECO:0000256" key="5">
    <source>
        <dbReference type="ARBA" id="ARBA00022694"/>
    </source>
</evidence>
<evidence type="ECO:0000256" key="6">
    <source>
        <dbReference type="ARBA" id="ARBA00022723"/>
    </source>
</evidence>
<evidence type="ECO:0000256" key="7">
    <source>
        <dbReference type="ARBA" id="ARBA00022741"/>
    </source>
</evidence>
<dbReference type="EMBL" id="FUWV01000005">
    <property type="protein sequence ID" value="SJZ59915.1"/>
    <property type="molecule type" value="Genomic_DNA"/>
</dbReference>
<dbReference type="RefSeq" id="WP_087678587.1">
    <property type="nucleotide sequence ID" value="NZ_FUWV01000005.1"/>
</dbReference>
<dbReference type="NCBIfam" id="TIGR00150">
    <property type="entry name" value="T6A_YjeE"/>
    <property type="match status" value="1"/>
</dbReference>
<dbReference type="GO" id="GO:0002949">
    <property type="term" value="P:tRNA threonylcarbamoyladenosine modification"/>
    <property type="evidence" value="ECO:0007669"/>
    <property type="project" value="InterPro"/>
</dbReference>
<evidence type="ECO:0000256" key="4">
    <source>
        <dbReference type="ARBA" id="ARBA00022490"/>
    </source>
</evidence>
<proteinExistence type="inferred from homology"/>
<dbReference type="GO" id="GO:0046872">
    <property type="term" value="F:metal ion binding"/>
    <property type="evidence" value="ECO:0007669"/>
    <property type="project" value="UniProtKB-KW"/>
</dbReference>
<keyword evidence="5" id="KW-0819">tRNA processing</keyword>
<keyword evidence="7" id="KW-0547">Nucleotide-binding</keyword>
<keyword evidence="9" id="KW-0460">Magnesium</keyword>
<evidence type="ECO:0000313" key="12">
    <source>
        <dbReference type="Proteomes" id="UP000196365"/>
    </source>
</evidence>
<keyword evidence="6" id="KW-0479">Metal-binding</keyword>
<dbReference type="PANTHER" id="PTHR33540:SF2">
    <property type="entry name" value="TRNA THREONYLCARBAMOYLADENOSINE BIOSYNTHESIS PROTEIN TSAE"/>
    <property type="match status" value="1"/>
</dbReference>
<gene>
    <name evidence="11" type="ORF">SAMN02745973_01144</name>
</gene>
<dbReference type="SUPFAM" id="SSF52540">
    <property type="entry name" value="P-loop containing nucleoside triphosphate hydrolases"/>
    <property type="match status" value="1"/>
</dbReference>
<dbReference type="GO" id="GO:0005737">
    <property type="term" value="C:cytoplasm"/>
    <property type="evidence" value="ECO:0007669"/>
    <property type="project" value="UniProtKB-SubCell"/>
</dbReference>
<dbReference type="InterPro" id="IPR027417">
    <property type="entry name" value="P-loop_NTPase"/>
</dbReference>
<keyword evidence="12" id="KW-1185">Reference proteome</keyword>
<protein>
    <recommendedName>
        <fullName evidence="3">tRNA threonylcarbamoyladenosine biosynthesis protein TsaE</fullName>
    </recommendedName>
    <alternativeName>
        <fullName evidence="10">t(6)A37 threonylcarbamoyladenosine biosynthesis protein TsaE</fullName>
    </alternativeName>
</protein>
<dbReference type="PANTHER" id="PTHR33540">
    <property type="entry name" value="TRNA THREONYLCARBAMOYLADENOSINE BIOSYNTHESIS PROTEIN TSAE"/>
    <property type="match status" value="1"/>
</dbReference>
<dbReference type="InterPro" id="IPR003442">
    <property type="entry name" value="T6A_TsaE"/>
</dbReference>
<dbReference type="Proteomes" id="UP000196365">
    <property type="component" value="Unassembled WGS sequence"/>
</dbReference>
<sequence>MKQIVTNSPNETFALGKKIGNFIKPGMVICLSGEMGAGKTALTQGIVKGVGIEDYVTSPTYTIVNEYQGSIPIYHFDVFRIEDVEELYEIGFEEYLDGQGVVILEWASYIEEILPQEYLWISIEKGENFTDRIFTLNAKGKLYEDLIKEL</sequence>
<dbReference type="Gene3D" id="3.40.50.300">
    <property type="entry name" value="P-loop containing nucleotide triphosphate hydrolases"/>
    <property type="match status" value="1"/>
</dbReference>
<dbReference type="AlphaFoldDB" id="A0A1T4LZ27"/>